<evidence type="ECO:0000313" key="2">
    <source>
        <dbReference type="EMBL" id="EKX30811.1"/>
    </source>
</evidence>
<dbReference type="KEGG" id="gtt:GUITHDRAFT_122975"/>
<dbReference type="Proteomes" id="UP000011087">
    <property type="component" value="Unassembled WGS sequence"/>
</dbReference>
<feature type="compositionally biased region" description="Basic and acidic residues" evidence="1">
    <location>
        <begin position="146"/>
        <end position="155"/>
    </location>
</feature>
<organism evidence="2">
    <name type="scientific">Guillardia theta (strain CCMP2712)</name>
    <name type="common">Cryptophyte</name>
    <dbReference type="NCBI Taxonomy" id="905079"/>
    <lineage>
        <taxon>Eukaryota</taxon>
        <taxon>Cryptophyceae</taxon>
        <taxon>Pyrenomonadales</taxon>
        <taxon>Geminigeraceae</taxon>
        <taxon>Guillardia</taxon>
    </lineage>
</organism>
<reference evidence="2 4" key="1">
    <citation type="journal article" date="2012" name="Nature">
        <title>Algal genomes reveal evolutionary mosaicism and the fate of nucleomorphs.</title>
        <authorList>
            <consortium name="DOE Joint Genome Institute"/>
            <person name="Curtis B.A."/>
            <person name="Tanifuji G."/>
            <person name="Burki F."/>
            <person name="Gruber A."/>
            <person name="Irimia M."/>
            <person name="Maruyama S."/>
            <person name="Arias M.C."/>
            <person name="Ball S.G."/>
            <person name="Gile G.H."/>
            <person name="Hirakawa Y."/>
            <person name="Hopkins J.F."/>
            <person name="Kuo A."/>
            <person name="Rensing S.A."/>
            <person name="Schmutz J."/>
            <person name="Symeonidi A."/>
            <person name="Elias M."/>
            <person name="Eveleigh R.J."/>
            <person name="Herman E.K."/>
            <person name="Klute M.J."/>
            <person name="Nakayama T."/>
            <person name="Obornik M."/>
            <person name="Reyes-Prieto A."/>
            <person name="Armbrust E.V."/>
            <person name="Aves S.J."/>
            <person name="Beiko R.G."/>
            <person name="Coutinho P."/>
            <person name="Dacks J.B."/>
            <person name="Durnford D.G."/>
            <person name="Fast N.M."/>
            <person name="Green B.R."/>
            <person name="Grisdale C.J."/>
            <person name="Hempel F."/>
            <person name="Henrissat B."/>
            <person name="Hoppner M.P."/>
            <person name="Ishida K."/>
            <person name="Kim E."/>
            <person name="Koreny L."/>
            <person name="Kroth P.G."/>
            <person name="Liu Y."/>
            <person name="Malik S.B."/>
            <person name="Maier U.G."/>
            <person name="McRose D."/>
            <person name="Mock T."/>
            <person name="Neilson J.A."/>
            <person name="Onodera N.T."/>
            <person name="Poole A.M."/>
            <person name="Pritham E.J."/>
            <person name="Richards T.A."/>
            <person name="Rocap G."/>
            <person name="Roy S.W."/>
            <person name="Sarai C."/>
            <person name="Schaack S."/>
            <person name="Shirato S."/>
            <person name="Slamovits C.H."/>
            <person name="Spencer D.F."/>
            <person name="Suzuki S."/>
            <person name="Worden A.Z."/>
            <person name="Zauner S."/>
            <person name="Barry K."/>
            <person name="Bell C."/>
            <person name="Bharti A.K."/>
            <person name="Crow J.A."/>
            <person name="Grimwood J."/>
            <person name="Kramer R."/>
            <person name="Lindquist E."/>
            <person name="Lucas S."/>
            <person name="Salamov A."/>
            <person name="McFadden G.I."/>
            <person name="Lane C.E."/>
            <person name="Keeling P.J."/>
            <person name="Gray M.W."/>
            <person name="Grigoriev I.V."/>
            <person name="Archibald J.M."/>
        </authorList>
    </citation>
    <scope>NUCLEOTIDE SEQUENCE</scope>
    <source>
        <strain evidence="2 4">CCMP2712</strain>
    </source>
</reference>
<evidence type="ECO:0000313" key="3">
    <source>
        <dbReference type="EnsemblProtists" id="EKX30811"/>
    </source>
</evidence>
<accession>L1I3N3</accession>
<dbReference type="HOGENOM" id="CLU_491325_0_0_1"/>
<feature type="region of interest" description="Disordered" evidence="1">
    <location>
        <begin position="417"/>
        <end position="439"/>
    </location>
</feature>
<dbReference type="RefSeq" id="XP_005817791.1">
    <property type="nucleotide sequence ID" value="XM_005817734.1"/>
</dbReference>
<gene>
    <name evidence="2" type="ORF">GUITHDRAFT_122975</name>
</gene>
<dbReference type="PaxDb" id="55529-EKX30811"/>
<dbReference type="GeneID" id="17287530"/>
<feature type="compositionally biased region" description="Low complexity" evidence="1">
    <location>
        <begin position="417"/>
        <end position="426"/>
    </location>
</feature>
<feature type="compositionally biased region" description="Basic and acidic residues" evidence="1">
    <location>
        <begin position="166"/>
        <end position="186"/>
    </location>
</feature>
<reference evidence="4" key="2">
    <citation type="submission" date="2012-11" db="EMBL/GenBank/DDBJ databases">
        <authorList>
            <person name="Kuo A."/>
            <person name="Curtis B.A."/>
            <person name="Tanifuji G."/>
            <person name="Burki F."/>
            <person name="Gruber A."/>
            <person name="Irimia M."/>
            <person name="Maruyama S."/>
            <person name="Arias M.C."/>
            <person name="Ball S.G."/>
            <person name="Gile G.H."/>
            <person name="Hirakawa Y."/>
            <person name="Hopkins J.F."/>
            <person name="Rensing S.A."/>
            <person name="Schmutz J."/>
            <person name="Symeonidi A."/>
            <person name="Elias M."/>
            <person name="Eveleigh R.J."/>
            <person name="Herman E.K."/>
            <person name="Klute M.J."/>
            <person name="Nakayama T."/>
            <person name="Obornik M."/>
            <person name="Reyes-Prieto A."/>
            <person name="Armbrust E.V."/>
            <person name="Aves S.J."/>
            <person name="Beiko R.G."/>
            <person name="Coutinho P."/>
            <person name="Dacks J.B."/>
            <person name="Durnford D.G."/>
            <person name="Fast N.M."/>
            <person name="Green B.R."/>
            <person name="Grisdale C."/>
            <person name="Hempe F."/>
            <person name="Henrissat B."/>
            <person name="Hoppner M.P."/>
            <person name="Ishida K.-I."/>
            <person name="Kim E."/>
            <person name="Koreny L."/>
            <person name="Kroth P.G."/>
            <person name="Liu Y."/>
            <person name="Malik S.-B."/>
            <person name="Maier U.G."/>
            <person name="McRose D."/>
            <person name="Mock T."/>
            <person name="Neilson J.A."/>
            <person name="Onodera N.T."/>
            <person name="Poole A.M."/>
            <person name="Pritham E.J."/>
            <person name="Richards T.A."/>
            <person name="Rocap G."/>
            <person name="Roy S.W."/>
            <person name="Sarai C."/>
            <person name="Schaack S."/>
            <person name="Shirato S."/>
            <person name="Slamovits C.H."/>
            <person name="Spencer D.F."/>
            <person name="Suzuki S."/>
            <person name="Worden A.Z."/>
            <person name="Zauner S."/>
            <person name="Barry K."/>
            <person name="Bell C."/>
            <person name="Bharti A.K."/>
            <person name="Crow J.A."/>
            <person name="Grimwood J."/>
            <person name="Kramer R."/>
            <person name="Lindquist E."/>
            <person name="Lucas S."/>
            <person name="Salamov A."/>
            <person name="McFadden G.I."/>
            <person name="Lane C.E."/>
            <person name="Keeling P.J."/>
            <person name="Gray M.W."/>
            <person name="Grigoriev I.V."/>
            <person name="Archibald J.M."/>
        </authorList>
    </citation>
    <scope>NUCLEOTIDE SEQUENCE</scope>
    <source>
        <strain evidence="4">CCMP2712</strain>
    </source>
</reference>
<feature type="compositionally biased region" description="Low complexity" evidence="1">
    <location>
        <begin position="131"/>
        <end position="144"/>
    </location>
</feature>
<feature type="compositionally biased region" description="Polar residues" evidence="1">
    <location>
        <begin position="254"/>
        <end position="264"/>
    </location>
</feature>
<name>L1I3N3_GUITC</name>
<proteinExistence type="predicted"/>
<evidence type="ECO:0000256" key="1">
    <source>
        <dbReference type="SAM" id="MobiDB-lite"/>
    </source>
</evidence>
<feature type="compositionally biased region" description="Basic and acidic residues" evidence="1">
    <location>
        <begin position="198"/>
        <end position="220"/>
    </location>
</feature>
<evidence type="ECO:0000313" key="4">
    <source>
        <dbReference type="Proteomes" id="UP000011087"/>
    </source>
</evidence>
<keyword evidence="4" id="KW-1185">Reference proteome</keyword>
<protein>
    <submittedName>
        <fullName evidence="2 3">Uncharacterized protein</fullName>
    </submittedName>
</protein>
<dbReference type="EMBL" id="JH993533">
    <property type="protein sequence ID" value="EKX30811.1"/>
    <property type="molecule type" value="Genomic_DNA"/>
</dbReference>
<reference evidence="3" key="3">
    <citation type="submission" date="2015-06" db="UniProtKB">
        <authorList>
            <consortium name="EnsemblProtists"/>
        </authorList>
    </citation>
    <scope>IDENTIFICATION</scope>
</reference>
<dbReference type="AlphaFoldDB" id="L1I3N3"/>
<dbReference type="EnsemblProtists" id="EKX30811">
    <property type="protein sequence ID" value="EKX30811"/>
    <property type="gene ID" value="GUITHDRAFT_122975"/>
</dbReference>
<feature type="region of interest" description="Disordered" evidence="1">
    <location>
        <begin position="119"/>
        <end position="314"/>
    </location>
</feature>
<sequence>MMPGGGQEVLFYFYVLDRAVHVRSYVMMLKMTKLSSVFLHCCLLQYYHNKQENDRQELEGWRTWISSTGWVVRSDGYRADWRECEEGWSEELREGFRGLEECERPGGYRSFEAFVKEGGGESNKTRRLTTGGSSAASASRVGSDSLDERRKHRDEEASEQVMMTSAHERIEHGHGHGHERDDHDKQQATLTPGLTASKRQEKEKRKPEEGEADRLHDEQRKKRRRQIEGEEAQALVKLSLDQGDQPDELKERNPSQCERAQEAQSRPADKAEADSEVGLQQLHELEEASIPESGKAKQGEDSSSSDSGRWTLPPDMRDTLQVLYLSRSQDSDMTAGHGRVSELCLVVSMRTIAREWELAYKQDMLARPDVLRRVAEQIGGGSPRSPLSGLLARETKEACGRRIANVLEAVQVTSSDAVSGRSAASARRSRGRSEGGNAKFSIEEGEEAIFGRLEEFHGGLIERIGLPSIDLWKGLEDEHCHRKDSEEPFTPPNHNEVTTPKREWEAVTDPSMRRQLSQGIRRIRDVEGLMAEERVKEAGLRKEEVVPLLLYTGRG</sequence>